<dbReference type="PANTHER" id="PTHR47989:SF45">
    <property type="entry name" value="OS01G0709500 PROTEIN"/>
    <property type="match status" value="1"/>
</dbReference>
<dbReference type="PANTHER" id="PTHR47989">
    <property type="entry name" value="OS01G0750732 PROTEIN"/>
    <property type="match status" value="1"/>
</dbReference>
<dbReference type="FunFam" id="3.30.200.20:FF:000162">
    <property type="entry name" value="Adenine nucleotide alpha hydrolase-like domain kinase"/>
    <property type="match status" value="1"/>
</dbReference>
<sequence length="956" mass="105820">MDAFNSRRNFTVLQSFQEPANVQWGGDEAHRVLIVIDAGKELSYTAVDWTLDHVLQSGDILKLLGVMQQVSTPSKAGFQAGLSILGYKSWAEEKGLNRSVLGSELQSKKQALLSNLDLHLRCQKLGVTLDIDVQSSRDIRSLVVEVAKSFGAHHVVLERNMKKDKKYYIDNLTCYVTRVKTFDSCQPLRPGLHPDMMVRPISPVIGSQNPGIYRHPQQLATAADSDQISAQDQAEDIESQVASDQGSTAYINPVMRHDIIAVRQWLEDQGSPELGIYAREESLQLSESPISEIDSPSTDDSYPDQSKGPNNEVGIMYSLQHQTTQQGISEAIPNSCTSPASDDSPSSVTQSTEPQLPSARHIVSPNHAASNPVAVISTSTCPRTSALERSDSSSPADYDPRNSSGARLGPISVQPRRVDASWSLQNLTELLNGDVGSYLSPLGKARTKEMESDVVPVSELFSPKESKQALSSTRLNPVQLSSSKYLNPVQPLVPQDVRMPAQRVTDGSAVVRRPMFAKKTGPQAPFLCTICKHKTPEFGKAVRRFSYDELRYATDNFNHHNYLAQGGYGSVYRGILPEGQLIAVKQHKIATSQGDEEFCAEVEVLSCAQHRNLVTLIGYCVENHKRLLVYEYICNGSLDRHLSAKNRECLPWKYRQKIALGSARALRYLHEECRVGCIVHRDMRPNNILLTHDFTPMVGDFGLARRQMHGDMAEETRVLGTLGYVAPEYAETGQITEKADVYAFGVVLLEILTGRKAVIQQGAKGGVLLTDWARPLLDRSDLELIDPRLRGAEYDNNMFEMHCMMHAARQCIKKDPGMRPRMAQVLRILDPQQDGTESLPGLSGMGVRKISPEQLPLYTPPPAVTPSRLADPGRPKSVPAVSDTLNDCAHPWNPVSKPSRGPLVRIKKPSKSMFSKASRSVSAPRLSYDEQRNLEDEDEGCRDGVILSYNSMLEFV</sequence>
<evidence type="ECO:0000259" key="4">
    <source>
        <dbReference type="PROSITE" id="PS50011"/>
    </source>
</evidence>
<feature type="region of interest" description="Disordered" evidence="3">
    <location>
        <begin position="219"/>
        <end position="244"/>
    </location>
</feature>
<dbReference type="GO" id="GO:0007165">
    <property type="term" value="P:signal transduction"/>
    <property type="evidence" value="ECO:0000318"/>
    <property type="project" value="GO_Central"/>
</dbReference>
<feature type="region of interest" description="Disordered" evidence="3">
    <location>
        <begin position="380"/>
        <end position="412"/>
    </location>
</feature>
<reference evidence="5 7" key="1">
    <citation type="journal article" date="2008" name="Science">
        <title>The Physcomitrella genome reveals evolutionary insights into the conquest of land by plants.</title>
        <authorList>
            <person name="Rensing S."/>
            <person name="Lang D."/>
            <person name="Zimmer A."/>
            <person name="Terry A."/>
            <person name="Salamov A."/>
            <person name="Shapiro H."/>
            <person name="Nishiyama T."/>
            <person name="Perroud P.-F."/>
            <person name="Lindquist E."/>
            <person name="Kamisugi Y."/>
            <person name="Tanahashi T."/>
            <person name="Sakakibara K."/>
            <person name="Fujita T."/>
            <person name="Oishi K."/>
            <person name="Shin-I T."/>
            <person name="Kuroki Y."/>
            <person name="Toyoda A."/>
            <person name="Suzuki Y."/>
            <person name="Hashimoto A."/>
            <person name="Yamaguchi K."/>
            <person name="Sugano A."/>
            <person name="Kohara Y."/>
            <person name="Fujiyama A."/>
            <person name="Anterola A."/>
            <person name="Aoki S."/>
            <person name="Ashton N."/>
            <person name="Barbazuk W.B."/>
            <person name="Barker E."/>
            <person name="Bennetzen J."/>
            <person name="Bezanilla M."/>
            <person name="Blankenship R."/>
            <person name="Cho S.H."/>
            <person name="Dutcher S."/>
            <person name="Estelle M."/>
            <person name="Fawcett J.A."/>
            <person name="Gundlach H."/>
            <person name="Hanada K."/>
            <person name="Heyl A."/>
            <person name="Hicks K.A."/>
            <person name="Hugh J."/>
            <person name="Lohr M."/>
            <person name="Mayer K."/>
            <person name="Melkozernov A."/>
            <person name="Murata T."/>
            <person name="Nelson D."/>
            <person name="Pils B."/>
            <person name="Prigge M."/>
            <person name="Reiss B."/>
            <person name="Renner T."/>
            <person name="Rombauts S."/>
            <person name="Rushton P."/>
            <person name="Sanderfoot A."/>
            <person name="Schween G."/>
            <person name="Shiu S.-H."/>
            <person name="Stueber K."/>
            <person name="Theodoulou F.L."/>
            <person name="Tu H."/>
            <person name="Van de Peer Y."/>
            <person name="Verrier P.J."/>
            <person name="Waters E."/>
            <person name="Wood A."/>
            <person name="Yang L."/>
            <person name="Cove D."/>
            <person name="Cuming A."/>
            <person name="Hasebe M."/>
            <person name="Lucas S."/>
            <person name="Mishler D.B."/>
            <person name="Reski R."/>
            <person name="Grigoriev I."/>
            <person name="Quatrano R.S."/>
            <person name="Boore J.L."/>
        </authorList>
    </citation>
    <scope>NUCLEOTIDE SEQUENCE [LARGE SCALE GENOMIC DNA]</scope>
    <source>
        <strain evidence="6 7">cv. Gransden 2004</strain>
    </source>
</reference>
<gene>
    <name evidence="6" type="primary">LOC112288843</name>
    <name evidence="5" type="ORF">PHYPA_015206</name>
</gene>
<dbReference type="Gene3D" id="1.10.510.10">
    <property type="entry name" value="Transferase(Phosphotransferase) domain 1"/>
    <property type="match status" value="1"/>
</dbReference>
<name>A0A2K1JV92_PHYPA</name>
<dbReference type="GO" id="GO:0005524">
    <property type="term" value="F:ATP binding"/>
    <property type="evidence" value="ECO:0007669"/>
    <property type="project" value="UniProtKB-KW"/>
</dbReference>
<dbReference type="InterPro" id="IPR014729">
    <property type="entry name" value="Rossmann-like_a/b/a_fold"/>
</dbReference>
<dbReference type="PROSITE" id="PS50011">
    <property type="entry name" value="PROTEIN_KINASE_DOM"/>
    <property type="match status" value="1"/>
</dbReference>
<dbReference type="STRING" id="3218.A0A2K1JV92"/>
<dbReference type="InterPro" id="IPR001245">
    <property type="entry name" value="Ser-Thr/Tyr_kinase_cat_dom"/>
</dbReference>
<dbReference type="EMBL" id="ABEU02000011">
    <property type="protein sequence ID" value="PNR45435.1"/>
    <property type="molecule type" value="Genomic_DNA"/>
</dbReference>
<dbReference type="EnsemblPlants" id="Pp3c11_18470V3.1">
    <property type="protein sequence ID" value="Pp3c11_18470V3.1"/>
    <property type="gene ID" value="Pp3c11_18470"/>
</dbReference>
<accession>A0A2K1JV92</accession>
<dbReference type="Pfam" id="PF07714">
    <property type="entry name" value="PK_Tyr_Ser-Thr"/>
    <property type="match status" value="1"/>
</dbReference>
<reference evidence="5 7" key="2">
    <citation type="journal article" date="2018" name="Plant J.">
        <title>The Physcomitrella patens chromosome-scale assembly reveals moss genome structure and evolution.</title>
        <authorList>
            <person name="Lang D."/>
            <person name="Ullrich K.K."/>
            <person name="Murat F."/>
            <person name="Fuchs J."/>
            <person name="Jenkins J."/>
            <person name="Haas F.B."/>
            <person name="Piednoel M."/>
            <person name="Gundlach H."/>
            <person name="Van Bel M."/>
            <person name="Meyberg R."/>
            <person name="Vives C."/>
            <person name="Morata J."/>
            <person name="Symeonidi A."/>
            <person name="Hiss M."/>
            <person name="Muchero W."/>
            <person name="Kamisugi Y."/>
            <person name="Saleh O."/>
            <person name="Blanc G."/>
            <person name="Decker E.L."/>
            <person name="van Gessel N."/>
            <person name="Grimwood J."/>
            <person name="Hayes R.D."/>
            <person name="Graham S.W."/>
            <person name="Gunter L.E."/>
            <person name="McDaniel S.F."/>
            <person name="Hoernstein S.N.W."/>
            <person name="Larsson A."/>
            <person name="Li F.W."/>
            <person name="Perroud P.F."/>
            <person name="Phillips J."/>
            <person name="Ranjan P."/>
            <person name="Rokshar D.S."/>
            <person name="Rothfels C.J."/>
            <person name="Schneider L."/>
            <person name="Shu S."/>
            <person name="Stevenson D.W."/>
            <person name="Thummler F."/>
            <person name="Tillich M."/>
            <person name="Villarreal Aguilar J.C."/>
            <person name="Widiez T."/>
            <person name="Wong G.K."/>
            <person name="Wymore A."/>
            <person name="Zhang Y."/>
            <person name="Zimmer A.D."/>
            <person name="Quatrano R.S."/>
            <person name="Mayer K.F.X."/>
            <person name="Goodstein D."/>
            <person name="Casacuberta J.M."/>
            <person name="Vandepoele K."/>
            <person name="Reski R."/>
            <person name="Cuming A.C."/>
            <person name="Tuskan G.A."/>
            <person name="Maumus F."/>
            <person name="Salse J."/>
            <person name="Schmutz J."/>
            <person name="Rensing S.A."/>
        </authorList>
    </citation>
    <scope>NUCLEOTIDE SEQUENCE [LARGE SCALE GENOMIC DNA]</scope>
    <source>
        <strain evidence="6 7">cv. Gransden 2004</strain>
    </source>
</reference>
<dbReference type="GO" id="GO:0005886">
    <property type="term" value="C:plasma membrane"/>
    <property type="evidence" value="ECO:0000318"/>
    <property type="project" value="GO_Central"/>
</dbReference>
<keyword evidence="7" id="KW-1185">Reference proteome</keyword>
<feature type="region of interest" description="Disordered" evidence="3">
    <location>
        <begin position="852"/>
        <end position="879"/>
    </location>
</feature>
<protein>
    <recommendedName>
        <fullName evidence="4">Protein kinase domain-containing protein</fullName>
    </recommendedName>
</protein>
<dbReference type="Gene3D" id="3.40.50.620">
    <property type="entry name" value="HUPs"/>
    <property type="match status" value="1"/>
</dbReference>
<dbReference type="InterPro" id="IPR000719">
    <property type="entry name" value="Prot_kinase_dom"/>
</dbReference>
<feature type="domain" description="Protein kinase" evidence="4">
    <location>
        <begin position="557"/>
        <end position="833"/>
    </location>
</feature>
<evidence type="ECO:0000256" key="1">
    <source>
        <dbReference type="ARBA" id="ARBA00022741"/>
    </source>
</evidence>
<dbReference type="PaxDb" id="3218-PP1S123_164V6.1"/>
<feature type="compositionally biased region" description="Low complexity" evidence="3">
    <location>
        <begin position="286"/>
        <end position="300"/>
    </location>
</feature>
<dbReference type="CDD" id="cd14066">
    <property type="entry name" value="STKc_IRAK"/>
    <property type="match status" value="1"/>
</dbReference>
<dbReference type="InterPro" id="IPR008266">
    <property type="entry name" value="Tyr_kinase_AS"/>
</dbReference>
<evidence type="ECO:0000313" key="5">
    <source>
        <dbReference type="EMBL" id="PNR45435.1"/>
    </source>
</evidence>
<evidence type="ECO:0000256" key="2">
    <source>
        <dbReference type="ARBA" id="ARBA00022840"/>
    </source>
</evidence>
<dbReference type="Gramene" id="Pp3c11_18470V3.2">
    <property type="protein sequence ID" value="Pp3c11_18470V3.2"/>
    <property type="gene ID" value="Pp3c11_18470"/>
</dbReference>
<reference evidence="6" key="3">
    <citation type="submission" date="2020-12" db="UniProtKB">
        <authorList>
            <consortium name="EnsemblPlants"/>
        </authorList>
    </citation>
    <scope>IDENTIFICATION</scope>
</reference>
<feature type="compositionally biased region" description="Polar residues" evidence="3">
    <location>
        <begin position="319"/>
        <end position="355"/>
    </location>
</feature>
<evidence type="ECO:0000313" key="6">
    <source>
        <dbReference type="EnsemblPlants" id="Pp3c11_18470V3.1"/>
    </source>
</evidence>
<evidence type="ECO:0000256" key="3">
    <source>
        <dbReference type="SAM" id="MobiDB-lite"/>
    </source>
</evidence>
<proteinExistence type="predicted"/>
<feature type="compositionally biased region" description="Polar residues" evidence="3">
    <location>
        <begin position="219"/>
        <end position="232"/>
    </location>
</feature>
<dbReference type="SUPFAM" id="SSF56112">
    <property type="entry name" value="Protein kinase-like (PK-like)"/>
    <property type="match status" value="1"/>
</dbReference>
<evidence type="ECO:0000313" key="7">
    <source>
        <dbReference type="Proteomes" id="UP000006727"/>
    </source>
</evidence>
<dbReference type="Gene3D" id="3.30.200.20">
    <property type="entry name" value="Phosphorylase Kinase, domain 1"/>
    <property type="match status" value="1"/>
</dbReference>
<dbReference type="AlphaFoldDB" id="A0A2K1JV92"/>
<feature type="region of interest" description="Disordered" evidence="3">
    <location>
        <begin position="285"/>
        <end position="358"/>
    </location>
</feature>
<dbReference type="EnsemblPlants" id="Pp3c11_18470V3.2">
    <property type="protein sequence ID" value="Pp3c11_18470V3.2"/>
    <property type="gene ID" value="Pp3c11_18470"/>
</dbReference>
<dbReference type="Gramene" id="Pp3c11_18470V3.1">
    <property type="protein sequence ID" value="Pp3c11_18470V3.1"/>
    <property type="gene ID" value="Pp3c11_18470"/>
</dbReference>
<organism evidence="5">
    <name type="scientific">Physcomitrium patens</name>
    <name type="common">Spreading-leaved earth moss</name>
    <name type="synonym">Physcomitrella patens</name>
    <dbReference type="NCBI Taxonomy" id="3218"/>
    <lineage>
        <taxon>Eukaryota</taxon>
        <taxon>Viridiplantae</taxon>
        <taxon>Streptophyta</taxon>
        <taxon>Embryophyta</taxon>
        <taxon>Bryophyta</taxon>
        <taxon>Bryophytina</taxon>
        <taxon>Bryopsida</taxon>
        <taxon>Funariidae</taxon>
        <taxon>Funariales</taxon>
        <taxon>Funariaceae</taxon>
        <taxon>Physcomitrium</taxon>
    </lineage>
</organism>
<dbReference type="InterPro" id="IPR011009">
    <property type="entry name" value="Kinase-like_dom_sf"/>
</dbReference>
<dbReference type="FunFam" id="1.10.510.10:FF:000298">
    <property type="entry name" value="Adenine nucleotide alpha hydrolase-like domain kinase"/>
    <property type="match status" value="1"/>
</dbReference>
<dbReference type="Proteomes" id="UP000006727">
    <property type="component" value="Chromosome 11"/>
</dbReference>
<keyword evidence="1" id="KW-0547">Nucleotide-binding</keyword>
<dbReference type="GO" id="GO:0004672">
    <property type="term" value="F:protein kinase activity"/>
    <property type="evidence" value="ECO:0000318"/>
    <property type="project" value="GO_Central"/>
</dbReference>
<dbReference type="PROSITE" id="PS00109">
    <property type="entry name" value="PROTEIN_KINASE_TYR"/>
    <property type="match status" value="1"/>
</dbReference>
<keyword evidence="2" id="KW-0067">ATP-binding</keyword>